<dbReference type="EMBL" id="PRDW01000011">
    <property type="protein sequence ID" value="PPB82998.1"/>
    <property type="molecule type" value="Genomic_DNA"/>
</dbReference>
<sequence>MTLVNTRRGLAWRAAALMGAITLAACGSGGNANSAASSAPLAANVVPITVAQGLDRVANIGTVSVTICAAGNAAQCQTLDNIQLDTGSYGLRVVAAELSPTLRGALQQATVPNSNAPLASCALFADGYSFGSVRIADVTLGGRTASAIPIHLIGDSKFPTVPSDCVVGRSENAASELHSRGILGVGAAAVDCGNRCATNAAASSYFNCASASNCVQTVVPLAQQIAKPVANVPVDNNGVIVDMPAIGPSGQSSVSGTLLLGIGTASNNRLGSGAMVLTTDDSGSFSATYNGSRITGFTDTGSNGLFFTDASLPVCGSGSPFYCPPGQQAKLLTVTGANGATQAVNLNVGNASMLLSTPNTFALNDLAGPMPRYFDLGMPFFYGRRVAVAISGKSTPSGNGPYVAF</sequence>
<evidence type="ECO:0000313" key="2">
    <source>
        <dbReference type="EMBL" id="PPB82998.1"/>
    </source>
</evidence>
<dbReference type="Proteomes" id="UP000243096">
    <property type="component" value="Unassembled WGS sequence"/>
</dbReference>
<name>A0A2P5K8E2_9BURK</name>
<dbReference type="AlphaFoldDB" id="A0A2P5K8E2"/>
<keyword evidence="3" id="KW-1185">Reference proteome</keyword>
<evidence type="ECO:0000313" key="3">
    <source>
        <dbReference type="Proteomes" id="UP000243096"/>
    </source>
</evidence>
<dbReference type="RefSeq" id="WP_233203311.1">
    <property type="nucleotide sequence ID" value="NZ_CP062178.1"/>
</dbReference>
<feature type="chain" id="PRO_5015125667" evidence="1">
    <location>
        <begin position="25"/>
        <end position="405"/>
    </location>
</feature>
<comment type="caution">
    <text evidence="2">The sequence shown here is derived from an EMBL/GenBank/DDBJ whole genome shotgun (WGS) entry which is preliminary data.</text>
</comment>
<feature type="signal peptide" evidence="1">
    <location>
        <begin position="1"/>
        <end position="24"/>
    </location>
</feature>
<dbReference type="Pfam" id="PF11925">
    <property type="entry name" value="DUF3443"/>
    <property type="match status" value="1"/>
</dbReference>
<organism evidence="2 3">
    <name type="scientific">Mycetohabitans endofungorum</name>
    <dbReference type="NCBI Taxonomy" id="417203"/>
    <lineage>
        <taxon>Bacteria</taxon>
        <taxon>Pseudomonadati</taxon>
        <taxon>Pseudomonadota</taxon>
        <taxon>Betaproteobacteria</taxon>
        <taxon>Burkholderiales</taxon>
        <taxon>Burkholderiaceae</taxon>
        <taxon>Mycetohabitans</taxon>
    </lineage>
</organism>
<protein>
    <submittedName>
        <fullName evidence="2">Uncharacterized protein DUF3443</fullName>
    </submittedName>
</protein>
<dbReference type="PROSITE" id="PS51257">
    <property type="entry name" value="PROKAR_LIPOPROTEIN"/>
    <property type="match status" value="1"/>
</dbReference>
<keyword evidence="1" id="KW-0732">Signal</keyword>
<evidence type="ECO:0000256" key="1">
    <source>
        <dbReference type="SAM" id="SignalP"/>
    </source>
</evidence>
<gene>
    <name evidence="2" type="ORF">B0O95_11158</name>
</gene>
<reference evidence="2 3" key="1">
    <citation type="submission" date="2018-01" db="EMBL/GenBank/DDBJ databases">
        <title>Genomic Encyclopedia of Type Strains, Phase III (KMG-III): the genomes of soil and plant-associated and newly described type strains.</title>
        <authorList>
            <person name="Whitman W."/>
        </authorList>
    </citation>
    <scope>NUCLEOTIDE SEQUENCE [LARGE SCALE GENOMIC DNA]</scope>
    <source>
        <strain evidence="2 3">HKI456</strain>
    </source>
</reference>
<proteinExistence type="predicted"/>
<dbReference type="InterPro" id="IPR021847">
    <property type="entry name" value="DUF3443"/>
</dbReference>
<accession>A0A2P5K8E2</accession>